<evidence type="ECO:0000313" key="2">
    <source>
        <dbReference type="Proteomes" id="UP000740557"/>
    </source>
</evidence>
<name>A0A955J1W8_UNCKA</name>
<proteinExistence type="predicted"/>
<organism evidence="1 2">
    <name type="scientific">candidate division WWE3 bacterium</name>
    <dbReference type="NCBI Taxonomy" id="2053526"/>
    <lineage>
        <taxon>Bacteria</taxon>
        <taxon>Katanobacteria</taxon>
    </lineage>
</organism>
<reference evidence="1" key="1">
    <citation type="submission" date="2020-04" db="EMBL/GenBank/DDBJ databases">
        <authorList>
            <person name="Zhang T."/>
        </authorList>
    </citation>
    <scope>NUCLEOTIDE SEQUENCE</scope>
    <source>
        <strain evidence="1">HKST-UBA79</strain>
    </source>
</reference>
<feature type="non-terminal residue" evidence="1">
    <location>
        <position position="1"/>
    </location>
</feature>
<accession>A0A955J1W8</accession>
<comment type="caution">
    <text evidence="1">The sequence shown here is derived from an EMBL/GenBank/DDBJ whole genome shotgun (WGS) entry which is preliminary data.</text>
</comment>
<evidence type="ECO:0000313" key="1">
    <source>
        <dbReference type="EMBL" id="MCA9308479.1"/>
    </source>
</evidence>
<reference evidence="1" key="2">
    <citation type="journal article" date="2021" name="Microbiome">
        <title>Successional dynamics and alternative stable states in a saline activated sludge microbial community over 9 years.</title>
        <authorList>
            <person name="Wang Y."/>
            <person name="Ye J."/>
            <person name="Ju F."/>
            <person name="Liu L."/>
            <person name="Boyd J.A."/>
            <person name="Deng Y."/>
            <person name="Parks D.H."/>
            <person name="Jiang X."/>
            <person name="Yin X."/>
            <person name="Woodcroft B.J."/>
            <person name="Tyson G.W."/>
            <person name="Hugenholtz P."/>
            <person name="Polz M.F."/>
            <person name="Zhang T."/>
        </authorList>
    </citation>
    <scope>NUCLEOTIDE SEQUENCE</scope>
    <source>
        <strain evidence="1">HKST-UBA79</strain>
    </source>
</reference>
<dbReference type="Proteomes" id="UP000740557">
    <property type="component" value="Unassembled WGS sequence"/>
</dbReference>
<dbReference type="AlphaFoldDB" id="A0A955J1W8"/>
<dbReference type="EMBL" id="JAGQNX010000094">
    <property type="protein sequence ID" value="MCA9308479.1"/>
    <property type="molecule type" value="Genomic_DNA"/>
</dbReference>
<gene>
    <name evidence="1" type="ORF">KC980_03125</name>
</gene>
<protein>
    <submittedName>
        <fullName evidence="1">Uncharacterized protein</fullName>
    </submittedName>
</protein>
<sequence>NMRSEVGESLVKNFDPSAIVIGHSKIEFSEKRQNVKDLQTDDGVAVNMVGKTYFFYVIIVKSTQVNIEDTDFDDYYWCDGDEADYLINTLKVKNKKAMMLSVLELLKSEGYIK</sequence>